<evidence type="ECO:0000313" key="2">
    <source>
        <dbReference type="EMBL" id="AUH01742.1"/>
    </source>
</evidence>
<dbReference type="PANTHER" id="PTHR34846:SF10">
    <property type="entry name" value="CYTOPLASMIC PROTEIN"/>
    <property type="match status" value="1"/>
</dbReference>
<dbReference type="EMBL" id="CP025085">
    <property type="protein sequence ID" value="AUH01742.1"/>
    <property type="molecule type" value="Genomic_DNA"/>
</dbReference>
<dbReference type="KEGG" id="sera:Ser39006_019200"/>
<dbReference type="EMBL" id="CP025084">
    <property type="protein sequence ID" value="AUH06065.1"/>
    <property type="molecule type" value="Genomic_DNA"/>
</dbReference>
<dbReference type="STRING" id="104623.Ser39006_01662"/>
<dbReference type="PANTHER" id="PTHR34846">
    <property type="entry name" value="4-CARBOXYMUCONOLACTONE DECARBOXYLASE FAMILY PROTEIN (AFU_ORTHOLOGUE AFUA_6G11590)"/>
    <property type="match status" value="1"/>
</dbReference>
<reference evidence="2 5" key="3">
    <citation type="submission" date="2017-11" db="EMBL/GenBank/DDBJ databases">
        <title>Complete genome sequence of Serratia sp. ATCC 39006 LacA.</title>
        <authorList>
            <person name="Hampton H.G."/>
            <person name="Jackson S.A."/>
            <person name="Jauregui R."/>
            <person name="Poulter G.T.M."/>
            <person name="Salmond G.P.C."/>
            <person name="Fineran P.C."/>
        </authorList>
    </citation>
    <scope>NUCLEOTIDE SEQUENCE [LARGE SCALE GENOMIC DNA]</scope>
    <source>
        <strain evidence="2 5">ATCC 39006</strain>
    </source>
</reference>
<dbReference type="GO" id="GO:0051920">
    <property type="term" value="F:peroxiredoxin activity"/>
    <property type="evidence" value="ECO:0007669"/>
    <property type="project" value="InterPro"/>
</dbReference>
<evidence type="ECO:0000259" key="1">
    <source>
        <dbReference type="Pfam" id="PF02627"/>
    </source>
</evidence>
<keyword evidence="4" id="KW-1185">Reference proteome</keyword>
<dbReference type="InterPro" id="IPR004675">
    <property type="entry name" value="AhpD_core"/>
</dbReference>
<reference evidence="3" key="4">
    <citation type="submission" date="2017-11" db="EMBL/GenBank/DDBJ databases">
        <title>Complete genome sequence of Serratia sp. ATCC 39006.</title>
        <authorList>
            <person name="Hampton H.G."/>
            <person name="Jackson S.A."/>
            <person name="Jauregui R."/>
            <person name="Poulter G.T.M."/>
            <person name="Salmond G.P.C."/>
            <person name="Fineran P.C."/>
        </authorList>
    </citation>
    <scope>NUCLEOTIDE SEQUENCE</scope>
    <source>
        <strain evidence="3">ATCC 39006</strain>
    </source>
</reference>
<dbReference type="InterPro" id="IPR003779">
    <property type="entry name" value="CMD-like"/>
</dbReference>
<accession>A0A2I5TB33</accession>
<evidence type="ECO:0000313" key="4">
    <source>
        <dbReference type="Proteomes" id="UP000017700"/>
    </source>
</evidence>
<dbReference type="InterPro" id="IPR029032">
    <property type="entry name" value="AhpD-like"/>
</dbReference>
<dbReference type="Proteomes" id="UP000017700">
    <property type="component" value="Chromosome"/>
</dbReference>
<dbReference type="AlphaFoldDB" id="A0A2I5TB33"/>
<feature type="domain" description="Carboxymuconolactone decarboxylase-like" evidence="1">
    <location>
        <begin position="15"/>
        <end position="96"/>
    </location>
</feature>
<dbReference type="RefSeq" id="WP_021014930.1">
    <property type="nucleotide sequence ID" value="NZ_CP025084.1"/>
</dbReference>
<proteinExistence type="predicted"/>
<reference evidence="3 4" key="1">
    <citation type="journal article" date="2013" name="Genome Announc.">
        <title>Draft genome sequence of Serratia sp. strain ATCC 39006, a model bacterium for analysis of the biosynthesis and regulation of prodigiosin, a carbapenem, and gas vesicles.</title>
        <authorList>
            <person name="Fineran P.C."/>
            <person name="Iglesias Cans M.C."/>
            <person name="Ramsay J.P."/>
            <person name="Wilf N.M."/>
            <person name="Cossyleon D."/>
            <person name="McNeil M.B."/>
            <person name="Williamson N.R."/>
            <person name="Monson R.E."/>
            <person name="Becher S.A."/>
            <person name="Stanton J.A."/>
            <person name="Brugger K."/>
            <person name="Brown S.D."/>
            <person name="Salmond G.P."/>
        </authorList>
    </citation>
    <scope>NUCLEOTIDE SEQUENCE [LARGE SCALE GENOMIC DNA]</scope>
    <source>
        <strain evidence="3">ATCC 39006</strain>
        <strain evidence="4">ATCC 39006 / SC 11482</strain>
    </source>
</reference>
<reference evidence="3" key="2">
    <citation type="submission" date="2013-09" db="EMBL/GenBank/DDBJ databases">
        <authorList>
            <person name="Wang G."/>
            <person name="Yang Y."/>
            <person name="Su Y."/>
        </authorList>
    </citation>
    <scope>NUCLEOTIDE SEQUENCE</scope>
    <source>
        <strain evidence="3">ATCC 39006</strain>
    </source>
</reference>
<dbReference type="NCBIfam" id="TIGR00778">
    <property type="entry name" value="ahpD_dom"/>
    <property type="match status" value="1"/>
</dbReference>
<organism evidence="3 4">
    <name type="scientific">Serratia sp. (strain ATCC 39006)</name>
    <name type="common">Prodigiosinella confusarubida</name>
    <dbReference type="NCBI Taxonomy" id="104623"/>
    <lineage>
        <taxon>Bacteria</taxon>
        <taxon>Pseudomonadati</taxon>
        <taxon>Pseudomonadota</taxon>
        <taxon>Gammaproteobacteria</taxon>
        <taxon>Enterobacterales</taxon>
        <taxon>Pectobacteriaceae</taxon>
        <taxon>Prodigiosinella</taxon>
    </lineage>
</organism>
<evidence type="ECO:0000313" key="5">
    <source>
        <dbReference type="Proteomes" id="UP000233778"/>
    </source>
</evidence>
<gene>
    <name evidence="2" type="ORF">CWC46_19200</name>
    <name evidence="3" type="ORF">Ser39006_019200</name>
</gene>
<protein>
    <submittedName>
        <fullName evidence="3">Carboxymuconolactone decarboxylase family protein</fullName>
    </submittedName>
</protein>
<dbReference type="Gene3D" id="1.20.1290.10">
    <property type="entry name" value="AhpD-like"/>
    <property type="match status" value="1"/>
</dbReference>
<sequence length="145" mass="16181">MNTNTLRLPYKMLSPDAYQGFLTTKKALEKSSLGNQLIELLNLRISQINGCAYCLEMHATLLRADGVSEAKLDSLAGWRVSHHFSDREQAALAWAESLADVADTHAPDDAFEPLKRHFSDQEISDLCFVISLMSAFNRLAIGLRQ</sequence>
<name>A0A2I5TB33_SERS3</name>
<dbReference type="KEGG" id="serq:CWC46_19200"/>
<dbReference type="Pfam" id="PF02627">
    <property type="entry name" value="CMD"/>
    <property type="match status" value="1"/>
</dbReference>
<dbReference type="Proteomes" id="UP000233778">
    <property type="component" value="Chromosome"/>
</dbReference>
<dbReference type="SUPFAM" id="SSF69118">
    <property type="entry name" value="AhpD-like"/>
    <property type="match status" value="1"/>
</dbReference>
<dbReference type="OrthoDB" id="9801997at2"/>
<evidence type="ECO:0000313" key="3">
    <source>
        <dbReference type="EMBL" id="AUH06065.1"/>
    </source>
</evidence>